<proteinExistence type="predicted"/>
<comment type="caution">
    <text evidence="1">The sequence shown here is derived from an EMBL/GenBank/DDBJ whole genome shotgun (WGS) entry which is preliminary data.</text>
</comment>
<dbReference type="Proteomes" id="UP001369086">
    <property type="component" value="Unassembled WGS sequence"/>
</dbReference>
<reference evidence="1 2" key="1">
    <citation type="submission" date="2021-05" db="EMBL/GenBank/DDBJ databases">
        <authorList>
            <person name="Zahm M."/>
            <person name="Klopp C."/>
            <person name="Cabau C."/>
            <person name="Kuhl H."/>
            <person name="Suciu R."/>
            <person name="Ciorpac M."/>
            <person name="Holostenco D."/>
            <person name="Gessner J."/>
            <person name="Wuertz S."/>
            <person name="Hohne C."/>
            <person name="Stock M."/>
            <person name="Gislard M."/>
            <person name="Lluch J."/>
            <person name="Milhes M."/>
            <person name="Lampietro C."/>
            <person name="Lopez Roques C."/>
            <person name="Donnadieu C."/>
            <person name="Du K."/>
            <person name="Schartl M."/>
            <person name="Guiguen Y."/>
        </authorList>
    </citation>
    <scope>NUCLEOTIDE SEQUENCE [LARGE SCALE GENOMIC DNA]</scope>
    <source>
        <strain evidence="1">Hh-F2</strain>
        <tissue evidence="1">Blood</tissue>
    </source>
</reference>
<organism evidence="1 2">
    <name type="scientific">Huso huso</name>
    <name type="common">Beluga</name>
    <name type="synonym">Acipenser huso</name>
    <dbReference type="NCBI Taxonomy" id="61971"/>
    <lineage>
        <taxon>Eukaryota</taxon>
        <taxon>Metazoa</taxon>
        <taxon>Chordata</taxon>
        <taxon>Craniata</taxon>
        <taxon>Vertebrata</taxon>
        <taxon>Euteleostomi</taxon>
        <taxon>Actinopterygii</taxon>
        <taxon>Chondrostei</taxon>
        <taxon>Acipenseriformes</taxon>
        <taxon>Acipenseridae</taxon>
        <taxon>Huso</taxon>
    </lineage>
</organism>
<evidence type="ECO:0000313" key="2">
    <source>
        <dbReference type="Proteomes" id="UP001369086"/>
    </source>
</evidence>
<name>A0ABR0ZPC8_HUSHU</name>
<protein>
    <submittedName>
        <fullName evidence="1">Uncharacterized protein</fullName>
    </submittedName>
</protein>
<keyword evidence="2" id="KW-1185">Reference proteome</keyword>
<sequence>MKLNTEAIKDWTTTQNSLLKLSLTMAVAIQQWFTFRAEQQFCLQMRIFLINDWATMTAVKEKTNLH</sequence>
<evidence type="ECO:0000313" key="1">
    <source>
        <dbReference type="EMBL" id="KAK6486677.1"/>
    </source>
</evidence>
<gene>
    <name evidence="1" type="ORF">HHUSO_G10312</name>
</gene>
<dbReference type="EMBL" id="JAHFZB010000008">
    <property type="protein sequence ID" value="KAK6486677.1"/>
    <property type="molecule type" value="Genomic_DNA"/>
</dbReference>
<accession>A0ABR0ZPC8</accession>